<feature type="region of interest" description="Disordered" evidence="12">
    <location>
        <begin position="1149"/>
        <end position="1175"/>
    </location>
</feature>
<dbReference type="SMART" id="SM00129">
    <property type="entry name" value="KISc"/>
    <property type="match status" value="1"/>
</dbReference>
<feature type="compositionally biased region" description="Polar residues" evidence="12">
    <location>
        <begin position="28"/>
        <end position="45"/>
    </location>
</feature>
<evidence type="ECO:0000256" key="3">
    <source>
        <dbReference type="ARBA" id="ARBA00022553"/>
    </source>
</evidence>
<dbReference type="GO" id="GO:0007018">
    <property type="term" value="P:microtubule-based movement"/>
    <property type="evidence" value="ECO:0007669"/>
    <property type="project" value="InterPro"/>
</dbReference>
<keyword evidence="8 10" id="KW-0505">Motor protein</keyword>
<dbReference type="Pfam" id="PF00225">
    <property type="entry name" value="Kinesin"/>
    <property type="match status" value="1"/>
</dbReference>
<feature type="region of interest" description="Disordered" evidence="12">
    <location>
        <begin position="1824"/>
        <end position="1861"/>
    </location>
</feature>
<proteinExistence type="inferred from homology"/>
<feature type="domain" description="Kinesin motor" evidence="13">
    <location>
        <begin position="267"/>
        <end position="791"/>
    </location>
</feature>
<keyword evidence="2" id="KW-0963">Cytoplasm</keyword>
<feature type="compositionally biased region" description="Low complexity" evidence="12">
    <location>
        <begin position="836"/>
        <end position="850"/>
    </location>
</feature>
<feature type="region of interest" description="Disordered" evidence="12">
    <location>
        <begin position="1628"/>
        <end position="1661"/>
    </location>
</feature>
<dbReference type="GO" id="GO:0072686">
    <property type="term" value="C:mitotic spindle"/>
    <property type="evidence" value="ECO:0007669"/>
    <property type="project" value="TreeGrafter"/>
</dbReference>
<reference evidence="14 15" key="1">
    <citation type="journal article" date="2018" name="MBio">
        <title>Comparative Genomics Reveals the Core Gene Toolbox for the Fungus-Insect Symbiosis.</title>
        <authorList>
            <person name="Wang Y."/>
            <person name="Stata M."/>
            <person name="Wang W."/>
            <person name="Stajich J.E."/>
            <person name="White M.M."/>
            <person name="Moncalvo J.M."/>
        </authorList>
    </citation>
    <scope>NUCLEOTIDE SEQUENCE [LARGE SCALE GENOMIC DNA]</scope>
    <source>
        <strain evidence="14 15">AUS-126-30</strain>
    </source>
</reference>
<keyword evidence="5 10" id="KW-0547">Nucleotide-binding</keyword>
<feature type="region of interest" description="Disordered" evidence="12">
    <location>
        <begin position="1"/>
        <end position="45"/>
    </location>
</feature>
<evidence type="ECO:0000256" key="10">
    <source>
        <dbReference type="PROSITE-ProRule" id="PRU00283"/>
    </source>
</evidence>
<feature type="compositionally biased region" description="Polar residues" evidence="12">
    <location>
        <begin position="1650"/>
        <end position="1661"/>
    </location>
</feature>
<evidence type="ECO:0000256" key="9">
    <source>
        <dbReference type="ARBA" id="ARBA00023212"/>
    </source>
</evidence>
<gene>
    <name evidence="14" type="ORF">BB558_004923</name>
</gene>
<name>A0A2U1J1Z7_SMIAN</name>
<evidence type="ECO:0000259" key="13">
    <source>
        <dbReference type="PROSITE" id="PS50067"/>
    </source>
</evidence>
<dbReference type="PANTHER" id="PTHR47970:SF29">
    <property type="entry name" value="KINESIN FAMILY MEMBER 20B"/>
    <property type="match status" value="1"/>
</dbReference>
<evidence type="ECO:0000256" key="4">
    <source>
        <dbReference type="ARBA" id="ARBA00022701"/>
    </source>
</evidence>
<feature type="compositionally biased region" description="Polar residues" evidence="12">
    <location>
        <begin position="1"/>
        <end position="12"/>
    </location>
</feature>
<evidence type="ECO:0000256" key="11">
    <source>
        <dbReference type="SAM" id="Coils"/>
    </source>
</evidence>
<keyword evidence="3" id="KW-0597">Phosphoprotein</keyword>
<keyword evidence="7 11" id="KW-0175">Coiled coil</keyword>
<feature type="binding site" evidence="10">
    <location>
        <begin position="370"/>
        <end position="377"/>
    </location>
    <ligand>
        <name>ATP</name>
        <dbReference type="ChEBI" id="CHEBI:30616"/>
    </ligand>
</feature>
<feature type="compositionally biased region" description="Polar residues" evidence="12">
    <location>
        <begin position="1373"/>
        <end position="1393"/>
    </location>
</feature>
<comment type="subcellular location">
    <subcellularLocation>
        <location evidence="1">Cytoplasm</location>
        <location evidence="1">Cytoskeleton</location>
        <location evidence="1">Spindle</location>
    </subcellularLocation>
</comment>
<evidence type="ECO:0000313" key="14">
    <source>
        <dbReference type="EMBL" id="PVZ99063.1"/>
    </source>
</evidence>
<feature type="region of interest" description="Disordered" evidence="12">
    <location>
        <begin position="1685"/>
        <end position="1710"/>
    </location>
</feature>
<dbReference type="InterPro" id="IPR047149">
    <property type="entry name" value="KIF11-like"/>
</dbReference>
<feature type="compositionally biased region" description="Low complexity" evidence="12">
    <location>
        <begin position="548"/>
        <end position="557"/>
    </location>
</feature>
<comment type="caution">
    <text evidence="14">The sequence shown here is derived from an EMBL/GenBank/DDBJ whole genome shotgun (WGS) entry which is preliminary data.</text>
</comment>
<organism evidence="14 15">
    <name type="scientific">Smittium angustum</name>
    <dbReference type="NCBI Taxonomy" id="133377"/>
    <lineage>
        <taxon>Eukaryota</taxon>
        <taxon>Fungi</taxon>
        <taxon>Fungi incertae sedis</taxon>
        <taxon>Zoopagomycota</taxon>
        <taxon>Kickxellomycotina</taxon>
        <taxon>Harpellomycetes</taxon>
        <taxon>Harpellales</taxon>
        <taxon>Legeriomycetaceae</taxon>
        <taxon>Smittium</taxon>
    </lineage>
</organism>
<comment type="similarity">
    <text evidence="10">Belongs to the TRAFAC class myosin-kinesin ATPase superfamily. Kinesin family.</text>
</comment>
<dbReference type="PANTHER" id="PTHR47970">
    <property type="entry name" value="KINESIN-LIKE PROTEIN KIF11"/>
    <property type="match status" value="1"/>
</dbReference>
<feature type="coiled-coil region" evidence="11">
    <location>
        <begin position="1022"/>
        <end position="1095"/>
    </location>
</feature>
<dbReference type="SUPFAM" id="SSF52540">
    <property type="entry name" value="P-loop containing nucleoside triphosphate hydrolases"/>
    <property type="match status" value="1"/>
</dbReference>
<evidence type="ECO:0000313" key="15">
    <source>
        <dbReference type="Proteomes" id="UP000245591"/>
    </source>
</evidence>
<keyword evidence="9" id="KW-0206">Cytoskeleton</keyword>
<protein>
    <recommendedName>
        <fullName evidence="13">Kinesin motor domain-containing protein</fullName>
    </recommendedName>
</protein>
<dbReference type="InterPro" id="IPR001752">
    <property type="entry name" value="Kinesin_motor_dom"/>
</dbReference>
<feature type="region of interest" description="Disordered" evidence="12">
    <location>
        <begin position="1772"/>
        <end position="1799"/>
    </location>
</feature>
<feature type="compositionally biased region" description="Basic residues" evidence="12">
    <location>
        <begin position="1915"/>
        <end position="1927"/>
    </location>
</feature>
<dbReference type="GO" id="GO:0005876">
    <property type="term" value="C:spindle microtubule"/>
    <property type="evidence" value="ECO:0007669"/>
    <property type="project" value="TreeGrafter"/>
</dbReference>
<feature type="region of interest" description="Disordered" evidence="12">
    <location>
        <begin position="1353"/>
        <end position="1393"/>
    </location>
</feature>
<feature type="compositionally biased region" description="Polar residues" evidence="12">
    <location>
        <begin position="851"/>
        <end position="862"/>
    </location>
</feature>
<evidence type="ECO:0000256" key="5">
    <source>
        <dbReference type="ARBA" id="ARBA00022741"/>
    </source>
</evidence>
<dbReference type="GO" id="GO:0005524">
    <property type="term" value="F:ATP binding"/>
    <property type="evidence" value="ECO:0007669"/>
    <property type="project" value="UniProtKB-UniRule"/>
</dbReference>
<feature type="coiled-coil region" evidence="11">
    <location>
        <begin position="1188"/>
        <end position="1236"/>
    </location>
</feature>
<evidence type="ECO:0000256" key="8">
    <source>
        <dbReference type="ARBA" id="ARBA00023175"/>
    </source>
</evidence>
<dbReference type="InterPro" id="IPR027417">
    <property type="entry name" value="P-loop_NTPase"/>
</dbReference>
<evidence type="ECO:0000256" key="2">
    <source>
        <dbReference type="ARBA" id="ARBA00022490"/>
    </source>
</evidence>
<feature type="region of interest" description="Disordered" evidence="12">
    <location>
        <begin position="1470"/>
        <end position="1491"/>
    </location>
</feature>
<dbReference type="EMBL" id="MBFU01000482">
    <property type="protein sequence ID" value="PVZ99063.1"/>
    <property type="molecule type" value="Genomic_DNA"/>
</dbReference>
<dbReference type="Proteomes" id="UP000245591">
    <property type="component" value="Unassembled WGS sequence"/>
</dbReference>
<evidence type="ECO:0000256" key="7">
    <source>
        <dbReference type="ARBA" id="ARBA00023054"/>
    </source>
</evidence>
<dbReference type="PROSITE" id="PS50067">
    <property type="entry name" value="KINESIN_MOTOR_2"/>
    <property type="match status" value="1"/>
</dbReference>
<dbReference type="InterPro" id="IPR036961">
    <property type="entry name" value="Kinesin_motor_dom_sf"/>
</dbReference>
<feature type="compositionally biased region" description="Basic residues" evidence="12">
    <location>
        <begin position="558"/>
        <end position="571"/>
    </location>
</feature>
<keyword evidence="6 10" id="KW-0067">ATP-binding</keyword>
<dbReference type="GO" id="GO:0008574">
    <property type="term" value="F:plus-end-directed microtubule motor activity"/>
    <property type="evidence" value="ECO:0007669"/>
    <property type="project" value="TreeGrafter"/>
</dbReference>
<dbReference type="GO" id="GO:0008017">
    <property type="term" value="F:microtubule binding"/>
    <property type="evidence" value="ECO:0007669"/>
    <property type="project" value="InterPro"/>
</dbReference>
<dbReference type="Gene3D" id="3.40.850.10">
    <property type="entry name" value="Kinesin motor domain"/>
    <property type="match status" value="2"/>
</dbReference>
<dbReference type="GO" id="GO:0005634">
    <property type="term" value="C:nucleus"/>
    <property type="evidence" value="ECO:0007669"/>
    <property type="project" value="TreeGrafter"/>
</dbReference>
<dbReference type="GO" id="GO:0090307">
    <property type="term" value="P:mitotic spindle assembly"/>
    <property type="evidence" value="ECO:0007669"/>
    <property type="project" value="TreeGrafter"/>
</dbReference>
<evidence type="ECO:0000256" key="1">
    <source>
        <dbReference type="ARBA" id="ARBA00004186"/>
    </source>
</evidence>
<feature type="compositionally biased region" description="Basic and acidic residues" evidence="12">
    <location>
        <begin position="1829"/>
        <end position="1841"/>
    </location>
</feature>
<feature type="region of interest" description="Disordered" evidence="12">
    <location>
        <begin position="1902"/>
        <end position="1936"/>
    </location>
</feature>
<dbReference type="InterPro" id="IPR019821">
    <property type="entry name" value="Kinesin_motor_CS"/>
</dbReference>
<sequence length="1953" mass="216396">MIGKSSSNNGSLKRNLVPDSSSHELSKYQRTSSQASRFNNNIPYSQNSITNNSFIPLIRRNFSSDSVSSISSDTSNSSFTTGDVYQDSTSYHANGRLVPNVTRDSFFKNPSNISKPTKNFTKQRIVSNKTTYENPSSIPPVRNIPKDPKLKSIFTIPTKNRVELAGMSQAKPPTKVSTIKSNANIIQKTTQHIETLPNPAKSVFSGILSGVNNLFSPKKDSLPINIREKEFSATPKTRNIPFYGKNDVMQIPVSKTPFTNRKTIAEYNSTFLILKPSIPSTTNQENDDYNENFPSKKSNKHNYEFDFKVISQTEIEVLKKASDGNSKREKYLFAGVMSENTQRNILYKKTAGTVVENFLKGKNSLVFAYGVTGSGKTFTMQGNHQNPGLILRAVSDIVTKVNKLNDKNIKASKSKSAIVFEDGYSLRPKLATQVEWCMDPRVVDPKLCPVPDEEKWIKSIENSLNISLTNKSKEDSYKGQDILQSENISDEEDSDSETDFGSAIIGGNSTDWRYSLYLSYFEVYNEMVLDLLDLDILTTDPSKIPTTISKSSSGYKSLKNKSKKHQKAKAKKLTEQDIESYIQSSGNERRPLMLRSEGGKGAHTFVEGLTEVRISSIYDAIRILIHAQIKRKVHSTGLNHTSSRSHALCSLKLVKWRSVPDLVPQGPIPDSANVSVSTLLLVDLAGAERAKFTNNTGERLVESNKINVSLMTLRKCMDVLRYNSELPKDQSQIVPFNESKLTRLFQPALEGGSKTVMLACVDPSQISDNKNTIGRTESINVLEFAHVASTIVLSNKVNRKMTPASQFLPSFMSPTKAKGRSLFDSVTGDRLNQLKNSSRSIISNESNKSSGFSTHSQTQNNLKKPTIISESEDDLQINLSELITATKSARNSLSSNKQPIKKEEPRNIMAGVKRTADVEIQTEEYVTDLFNQKTPTSNKRQKINAKGNWKAINVNNIFSEVKKEPTRRRSFPNISDFTKTIENKESIKKPDNSFNSAIGNNSNSSLFVNDSTYSTSRAPVFLRHAKMQNEKEKSELSSLRLAVQKQEARIAQIRSEKEAETSSLALYTKELQKSLNEAEKQISEANRRAFMVEVETRQSLSKFYLSQIEGIHSTFMRKLRENHEWADDKTSEKIDLLLECFTDNVPALLSKPQPSSNGKIAETSLAPRTGGKTRGKVSRTEIESGVDVDKLHSELEKTKSMISQIENKNQEILKERNLLKEQLEALKKASESATINATPLPLVQESIGTIESNKLPEMEHLAPGVTKVSDSVKKNAQEIINNAFNEGFDVDKSFGLLGDLVNRDIQPVQDVAFTQVPHVQNVTTEKVPSKLPEEANHKKKGVLEKFLSSFSPEGKFNNKKKDKLSKNDKIQKPSTLKRNVPKNSSSESVQLTADQTSTISTVITDKNTFNPNSALSLSYQTSVNVGRKSLAASFVENTNREIENLMNSGFNSNSSDKIRGKLNELPSLQQETRFGSHPGIPSNSKPKYRTKRSSSLVISPITSKNTPMHPLSGQLLYTQKSNQPFDSKSNGVANGYNPSFRFSPEANLVLNPNVPPSFPKTNRSSQNIKNGEKLTFKTSIESKNTNYVQTNGMLSTKPSTDINNFNNSFSKGTKIAYDELHDYNSSYDVPLRTPTKSSNAYKQKQHGRRNSSPPSGSTMRTVSSTMQAIYGVDSTDINVFSPVSRSSSLKKNNTTLPKDQYTKKGSINATPPLNKPVVSITRISNGHYNSSSNFGVLLPSPNGNTAIRKGESPKVVLPTVSVEISGVKRTSITTNGSNKHRAATPLSPVETMPGSLPSEVTQFSPKLNGSTLTNNSSVEVVLNGKNKGTKKDEKSSKEKIASKGAKAGLEKALSTQPSTQTMGSSLLSSIFNFTSGSTISAKNNENGTGITKHFSDSTIKVTETPVKKVEPTVKDKRHGGRGRKSKEKKKEEKKNEGFMLSPFKIFYKLRSRK</sequence>
<keyword evidence="4" id="KW-0493">Microtubule</keyword>
<feature type="compositionally biased region" description="Basic and acidic residues" evidence="12">
    <location>
        <begin position="1905"/>
        <end position="1914"/>
    </location>
</feature>
<evidence type="ECO:0000256" key="12">
    <source>
        <dbReference type="SAM" id="MobiDB-lite"/>
    </source>
</evidence>
<dbReference type="GO" id="GO:0051231">
    <property type="term" value="P:spindle elongation"/>
    <property type="evidence" value="ECO:0007669"/>
    <property type="project" value="TreeGrafter"/>
</dbReference>
<keyword evidence="15" id="KW-1185">Reference proteome</keyword>
<dbReference type="PRINTS" id="PR00380">
    <property type="entry name" value="KINESINHEAVY"/>
</dbReference>
<dbReference type="PROSITE" id="PS00411">
    <property type="entry name" value="KINESIN_MOTOR_1"/>
    <property type="match status" value="1"/>
</dbReference>
<accession>A0A2U1J1Z7</accession>
<feature type="region of interest" description="Disordered" evidence="12">
    <location>
        <begin position="836"/>
        <end position="862"/>
    </location>
</feature>
<feature type="region of interest" description="Disordered" evidence="12">
    <location>
        <begin position="548"/>
        <end position="571"/>
    </location>
</feature>
<evidence type="ECO:0000256" key="6">
    <source>
        <dbReference type="ARBA" id="ARBA00022840"/>
    </source>
</evidence>